<protein>
    <submittedName>
        <fullName evidence="1">Uncharacterized protein</fullName>
    </submittedName>
</protein>
<dbReference type="HOGENOM" id="CLU_2980264_0_0_1"/>
<organism evidence="1">
    <name type="scientific">Rhizophagus irregularis (strain DAOM 181602 / DAOM 197198 / MUCL 43194)</name>
    <name type="common">Arbuscular mycorrhizal fungus</name>
    <name type="synonym">Glomus intraradices</name>
    <dbReference type="NCBI Taxonomy" id="747089"/>
    <lineage>
        <taxon>Eukaryota</taxon>
        <taxon>Fungi</taxon>
        <taxon>Fungi incertae sedis</taxon>
        <taxon>Mucoromycota</taxon>
        <taxon>Glomeromycotina</taxon>
        <taxon>Glomeromycetes</taxon>
        <taxon>Glomerales</taxon>
        <taxon>Glomeraceae</taxon>
        <taxon>Rhizophagus</taxon>
    </lineage>
</organism>
<dbReference type="AlphaFoldDB" id="U9TM61"/>
<evidence type="ECO:0000313" key="1">
    <source>
        <dbReference type="EMBL" id="ESA07393.1"/>
    </source>
</evidence>
<reference evidence="1" key="1">
    <citation type="submission" date="2013-07" db="EMBL/GenBank/DDBJ databases">
        <title>The genome of an arbuscular mycorrhizal fungus provides insights into the evolution of the oldest plant symbiosis.</title>
        <authorList>
            <consortium name="DOE Joint Genome Institute"/>
            <person name="Tisserant E."/>
            <person name="Malbreil M."/>
            <person name="Kuo A."/>
            <person name="Kohler A."/>
            <person name="Symeonidi A."/>
            <person name="Balestrini R."/>
            <person name="Charron P."/>
            <person name="Duensing N."/>
            <person name="Frei-dit-Frey N."/>
            <person name="Gianinazzi-Pearson V."/>
            <person name="Gilbert B."/>
            <person name="Handa Y."/>
            <person name="Hijri M."/>
            <person name="Kaul R."/>
            <person name="Kawaguchi M."/>
            <person name="Krajinski F."/>
            <person name="Lammers P."/>
            <person name="Lapierre D."/>
            <person name="Masclaux F.G."/>
            <person name="Murat C."/>
            <person name="Morin E."/>
            <person name="Ndikumana S."/>
            <person name="Pagni M."/>
            <person name="Petitpierre D."/>
            <person name="Requena N."/>
            <person name="Rosikiewicz P."/>
            <person name="Riley R."/>
            <person name="Saito K."/>
            <person name="San Clemente H."/>
            <person name="Shapiro H."/>
            <person name="van Tuinen D."/>
            <person name="Becard G."/>
            <person name="Bonfante P."/>
            <person name="Paszkowski U."/>
            <person name="Shachar-Hill Y."/>
            <person name="Young J.P."/>
            <person name="Sanders I.R."/>
            <person name="Henrissat B."/>
            <person name="Rensing S.A."/>
            <person name="Grigoriev I.V."/>
            <person name="Corradi N."/>
            <person name="Roux C."/>
            <person name="Martin F."/>
        </authorList>
    </citation>
    <scope>NUCLEOTIDE SEQUENCE</scope>
    <source>
        <strain evidence="1">DAOM 197198</strain>
    </source>
</reference>
<accession>U9TM61</accession>
<dbReference type="EMBL" id="KI290396">
    <property type="protein sequence ID" value="ESA07393.1"/>
    <property type="molecule type" value="Genomic_DNA"/>
</dbReference>
<name>U9TM61_RHIID</name>
<sequence>MISNDLRKEKFIQREKVNNKFQSLEILDVILFFLYNSKKKPLLRSNFQSLKHFLDREF</sequence>
<gene>
    <name evidence="1" type="ORF">GLOINDRAFT_32948</name>
</gene>
<proteinExistence type="predicted"/>